<dbReference type="EMBL" id="JANJQO010000548">
    <property type="protein sequence ID" value="KAJ2976728.1"/>
    <property type="molecule type" value="Genomic_DNA"/>
</dbReference>
<comment type="caution">
    <text evidence="1">The sequence shown here is derived from an EMBL/GenBank/DDBJ whole genome shotgun (WGS) entry which is preliminary data.</text>
</comment>
<keyword evidence="2" id="KW-1185">Reference proteome</keyword>
<proteinExistence type="predicted"/>
<organism evidence="1 2">
    <name type="scientific">Zarea fungicola</name>
    <dbReference type="NCBI Taxonomy" id="93591"/>
    <lineage>
        <taxon>Eukaryota</taxon>
        <taxon>Fungi</taxon>
        <taxon>Dikarya</taxon>
        <taxon>Ascomycota</taxon>
        <taxon>Pezizomycotina</taxon>
        <taxon>Sordariomycetes</taxon>
        <taxon>Hypocreomycetidae</taxon>
        <taxon>Hypocreales</taxon>
        <taxon>Cordycipitaceae</taxon>
        <taxon>Zarea</taxon>
    </lineage>
</organism>
<evidence type="ECO:0000313" key="2">
    <source>
        <dbReference type="Proteomes" id="UP001143910"/>
    </source>
</evidence>
<accession>A0ACC1NE88</accession>
<gene>
    <name evidence="1" type="ORF">NQ176_g4776</name>
</gene>
<evidence type="ECO:0000313" key="1">
    <source>
        <dbReference type="EMBL" id="KAJ2976728.1"/>
    </source>
</evidence>
<dbReference type="Proteomes" id="UP001143910">
    <property type="component" value="Unassembled WGS sequence"/>
</dbReference>
<name>A0ACC1NE88_9HYPO</name>
<protein>
    <submittedName>
        <fullName evidence="1">Uncharacterized protein</fullName>
    </submittedName>
</protein>
<sequence length="508" mass="57019">MAATPSWRDSAVQRFMTCPELLMMVADVLISDKDSLRALCIISKAFNAIYSPFLHRTVTLVEQEHPLHTQTGWLARLSRNWQTKSSKTLRVFHGPRIPRCINPTFRPLLVSVIQQMSNLTAVEVTSATFEDTWLEHIGRMRNLEDLCLDFKCPLESGSFERLRFTGDRRLNLSAAWTLAGLRTLVVKEAYFDEDDFTPALVVRILAAAPRLQSFSLSIDGEEACNDTLLDVICTEYVSTKMAVLQLKWLSLGRCLHAPPNVRLQNLFDLAALEKICVADCLCQAFVLPDASLPIWHLLQPSVTPRLQDIELSFATMRDWDFLPMAVQGRRSLKIADMRNDGGMESMTLGDMARRACVPMLRIPVPAFSDISLDETLGSLDSCIWLTHLRLGLQTALCSDSGCRLPILGRTFSQLPALRALSVVKQRRRHDTVDKCHDLKQITYIVESMMAESLSLEYVDILDNAFIIQRDESGPANAASFFRTNGAMVSEMVSGLVDALSLKWDSDFG</sequence>
<reference evidence="1" key="1">
    <citation type="submission" date="2022-08" db="EMBL/GenBank/DDBJ databases">
        <title>Genome Sequence of Lecanicillium fungicola.</title>
        <authorList>
            <person name="Buettner E."/>
        </authorList>
    </citation>
    <scope>NUCLEOTIDE SEQUENCE</scope>
    <source>
        <strain evidence="1">Babe33</strain>
    </source>
</reference>